<name>A0A1H2WLK0_THIRO</name>
<evidence type="ECO:0000313" key="2">
    <source>
        <dbReference type="Proteomes" id="UP000198816"/>
    </source>
</evidence>
<gene>
    <name evidence="1" type="ORF">SAMN05421783_10921</name>
</gene>
<keyword evidence="2" id="KW-1185">Reference proteome</keyword>
<accession>A0A1H2WLK0</accession>
<protein>
    <submittedName>
        <fullName evidence="1">Uncharacterized protein</fullName>
    </submittedName>
</protein>
<dbReference type="AlphaFoldDB" id="A0A1H2WLK0"/>
<dbReference type="Proteomes" id="UP000198816">
    <property type="component" value="Unassembled WGS sequence"/>
</dbReference>
<dbReference type="RefSeq" id="WP_217633688.1">
    <property type="nucleotide sequence ID" value="NZ_FNNZ01000009.1"/>
</dbReference>
<reference evidence="2" key="1">
    <citation type="submission" date="2016-10" db="EMBL/GenBank/DDBJ databases">
        <authorList>
            <person name="Varghese N."/>
            <person name="Submissions S."/>
        </authorList>
    </citation>
    <scope>NUCLEOTIDE SEQUENCE [LARGE SCALE GENOMIC DNA]</scope>
    <source>
        <strain evidence="2">DSM 217</strain>
    </source>
</reference>
<proteinExistence type="predicted"/>
<evidence type="ECO:0000313" key="1">
    <source>
        <dbReference type="EMBL" id="SDW81520.1"/>
    </source>
</evidence>
<organism evidence="1 2">
    <name type="scientific">Thiocapsa roseopersicina</name>
    <dbReference type="NCBI Taxonomy" id="1058"/>
    <lineage>
        <taxon>Bacteria</taxon>
        <taxon>Pseudomonadati</taxon>
        <taxon>Pseudomonadota</taxon>
        <taxon>Gammaproteobacteria</taxon>
        <taxon>Chromatiales</taxon>
        <taxon>Chromatiaceae</taxon>
        <taxon>Thiocapsa</taxon>
    </lineage>
</organism>
<dbReference type="EMBL" id="FNNZ01000009">
    <property type="protein sequence ID" value="SDW81520.1"/>
    <property type="molecule type" value="Genomic_DNA"/>
</dbReference>
<sequence>MYAVESLRIHFRDCPDVYVSGNMFVYYEQGNPKTVVARDVFVVMGAPSHDRASYKLW</sequence>
<dbReference type="STRING" id="1058.SAMN05421783_10921"/>